<dbReference type="Pfam" id="PF03692">
    <property type="entry name" value="CxxCxxCC"/>
    <property type="match status" value="1"/>
</dbReference>
<protein>
    <submittedName>
        <fullName evidence="1">Putative zinc-or iron-chelating domain-containing protein</fullName>
    </submittedName>
</protein>
<name>A0A1I3XZH4_9HYPH</name>
<reference evidence="1 2" key="1">
    <citation type="submission" date="2016-10" db="EMBL/GenBank/DDBJ databases">
        <authorList>
            <person name="de Groot N.N."/>
        </authorList>
    </citation>
    <scope>NUCLEOTIDE SEQUENCE [LARGE SCALE GENOMIC DNA]</scope>
    <source>
        <strain evidence="1 2">NE2</strain>
    </source>
</reference>
<dbReference type="RefSeq" id="WP_244532172.1">
    <property type="nucleotide sequence ID" value="NZ_FOSN01000004.1"/>
</dbReference>
<dbReference type="AlphaFoldDB" id="A0A1I3XZH4"/>
<evidence type="ECO:0000313" key="1">
    <source>
        <dbReference type="EMBL" id="SFK24955.1"/>
    </source>
</evidence>
<sequence>MMTTFDGLNHIAFFKALYGNFCKVLVSQPNEQGTIGVLIEDCFRTFESNSANAVGVVCHGGCASCCAIRVAATAPEILLIARVLRSSSNAMGFELRQKIDLIDRAARRLDEQGRMTSGSQCPFIEDGLCVIYAARPLACRGHASYDEQACINALAGVSCDVPISELHLTVRSLVQNAMQAASRDSGYAWGTYELNHALQIALTNKASETAWLNGEDVFGAALITDVSPEKMAETFDAIKAIGVNDPSPRRGSFRS</sequence>
<dbReference type="STRING" id="1612308.SAMN05444581_104195"/>
<evidence type="ECO:0000313" key="2">
    <source>
        <dbReference type="Proteomes" id="UP000198755"/>
    </source>
</evidence>
<gene>
    <name evidence="1" type="ORF">SAMN05444581_104195</name>
</gene>
<dbReference type="Proteomes" id="UP000198755">
    <property type="component" value="Unassembled WGS sequence"/>
</dbReference>
<dbReference type="InterPro" id="IPR005358">
    <property type="entry name" value="Puta_zinc/iron-chelating_dom"/>
</dbReference>
<accession>A0A1I3XZH4</accession>
<organism evidence="1 2">
    <name type="scientific">Methylocapsa palsarum</name>
    <dbReference type="NCBI Taxonomy" id="1612308"/>
    <lineage>
        <taxon>Bacteria</taxon>
        <taxon>Pseudomonadati</taxon>
        <taxon>Pseudomonadota</taxon>
        <taxon>Alphaproteobacteria</taxon>
        <taxon>Hyphomicrobiales</taxon>
        <taxon>Beijerinckiaceae</taxon>
        <taxon>Methylocapsa</taxon>
    </lineage>
</organism>
<keyword evidence="2" id="KW-1185">Reference proteome</keyword>
<proteinExistence type="predicted"/>
<dbReference type="EMBL" id="FOSN01000004">
    <property type="protein sequence ID" value="SFK24955.1"/>
    <property type="molecule type" value="Genomic_DNA"/>
</dbReference>